<evidence type="ECO:0000313" key="1">
    <source>
        <dbReference type="EMBL" id="KAG1905102.1"/>
    </source>
</evidence>
<evidence type="ECO:0000313" key="2">
    <source>
        <dbReference type="Proteomes" id="UP001195769"/>
    </source>
</evidence>
<proteinExistence type="predicted"/>
<reference evidence="1" key="1">
    <citation type="journal article" date="2020" name="New Phytol.">
        <title>Comparative genomics reveals dynamic genome evolution in host specialist ectomycorrhizal fungi.</title>
        <authorList>
            <person name="Lofgren L.A."/>
            <person name="Nguyen N.H."/>
            <person name="Vilgalys R."/>
            <person name="Ruytinx J."/>
            <person name="Liao H.L."/>
            <person name="Branco S."/>
            <person name="Kuo A."/>
            <person name="LaButti K."/>
            <person name="Lipzen A."/>
            <person name="Andreopoulos W."/>
            <person name="Pangilinan J."/>
            <person name="Riley R."/>
            <person name="Hundley H."/>
            <person name="Na H."/>
            <person name="Barry K."/>
            <person name="Grigoriev I.V."/>
            <person name="Stajich J.E."/>
            <person name="Kennedy P.G."/>
        </authorList>
    </citation>
    <scope>NUCLEOTIDE SEQUENCE</scope>
    <source>
        <strain evidence="1">FC203</strain>
    </source>
</reference>
<gene>
    <name evidence="1" type="ORF">F5891DRAFT_1010883</name>
</gene>
<organism evidence="1 2">
    <name type="scientific">Suillus fuscotomentosus</name>
    <dbReference type="NCBI Taxonomy" id="1912939"/>
    <lineage>
        <taxon>Eukaryota</taxon>
        <taxon>Fungi</taxon>
        <taxon>Dikarya</taxon>
        <taxon>Basidiomycota</taxon>
        <taxon>Agaricomycotina</taxon>
        <taxon>Agaricomycetes</taxon>
        <taxon>Agaricomycetidae</taxon>
        <taxon>Boletales</taxon>
        <taxon>Suillineae</taxon>
        <taxon>Suillaceae</taxon>
        <taxon>Suillus</taxon>
    </lineage>
</organism>
<protein>
    <submittedName>
        <fullName evidence="1">Uncharacterized protein</fullName>
    </submittedName>
</protein>
<dbReference type="RefSeq" id="XP_041230677.1">
    <property type="nucleotide sequence ID" value="XM_041360642.1"/>
</dbReference>
<keyword evidence="2" id="KW-1185">Reference proteome</keyword>
<dbReference type="EMBL" id="JABBWK010000008">
    <property type="protein sequence ID" value="KAG1905102.1"/>
    <property type="molecule type" value="Genomic_DNA"/>
</dbReference>
<sequence length="162" mass="17916">MIVVDGFQGSLGFGSLSVRSYIDSLCIVLLSPNQVIIPLTWLPSFSVLPSIKSRKYLIGPAAIVMYLHQKPHDCAVQSHGIGNKNSSWRLSSCTADLIEEMSSSRQRPRLIPMSSYIRHPQANVGPQRSQPHHYTWHTSRCTRSLAPEHLGAPCLAWQAGPS</sequence>
<dbReference type="AlphaFoldDB" id="A0AAD4EFI3"/>
<comment type="caution">
    <text evidence="1">The sequence shown here is derived from an EMBL/GenBank/DDBJ whole genome shotgun (WGS) entry which is preliminary data.</text>
</comment>
<dbReference type="Proteomes" id="UP001195769">
    <property type="component" value="Unassembled WGS sequence"/>
</dbReference>
<accession>A0AAD4EFI3</accession>
<name>A0AAD4EFI3_9AGAM</name>
<dbReference type="GeneID" id="64654940"/>